<name>A0A940XC88_9ACTN</name>
<dbReference type="Proteomes" id="UP000677875">
    <property type="component" value="Unassembled WGS sequence"/>
</dbReference>
<gene>
    <name evidence="2" type="ORF">J5Y05_14235</name>
</gene>
<comment type="caution">
    <text evidence="2">The sequence shown here is derived from an EMBL/GenBank/DDBJ whole genome shotgun (WGS) entry which is preliminary data.</text>
</comment>
<keyword evidence="3" id="KW-1185">Reference proteome</keyword>
<dbReference type="EMBL" id="JAGPNL010000003">
    <property type="protein sequence ID" value="MBQ0827658.1"/>
    <property type="molecule type" value="Genomic_DNA"/>
</dbReference>
<proteinExistence type="predicted"/>
<protein>
    <submittedName>
        <fullName evidence="2">Uncharacterized protein</fullName>
    </submittedName>
</protein>
<feature type="compositionally biased region" description="Basic and acidic residues" evidence="1">
    <location>
        <begin position="102"/>
        <end position="117"/>
    </location>
</feature>
<sequence>MTTFMAVPGTVPGRARDWIPVTTLAVPTVWMATSDGLVCIDLIAVERAINGTRRGWTLNADEARYAASLGFAAGLTYSLIGTRIGVSAQTMQSWFPELAAPKTERQARPRPRSRPEPVPRQPVRCGTRVAYQRHIRRGEPTCAPCRAAKSAADRYYRRHGTYVIPEGAS</sequence>
<evidence type="ECO:0000313" key="3">
    <source>
        <dbReference type="Proteomes" id="UP000677875"/>
    </source>
</evidence>
<feature type="region of interest" description="Disordered" evidence="1">
    <location>
        <begin position="97"/>
        <end position="122"/>
    </location>
</feature>
<accession>A0A940XC88</accession>
<evidence type="ECO:0000256" key="1">
    <source>
        <dbReference type="SAM" id="MobiDB-lite"/>
    </source>
</evidence>
<dbReference type="RefSeq" id="WP_210872209.1">
    <property type="nucleotide sequence ID" value="NZ_JAGPNL010000003.1"/>
</dbReference>
<organism evidence="2 3">
    <name type="scientific">Streptomyces tagetis</name>
    <dbReference type="NCBI Taxonomy" id="2820809"/>
    <lineage>
        <taxon>Bacteria</taxon>
        <taxon>Bacillati</taxon>
        <taxon>Actinomycetota</taxon>
        <taxon>Actinomycetes</taxon>
        <taxon>Kitasatosporales</taxon>
        <taxon>Streptomycetaceae</taxon>
        <taxon>Streptomyces</taxon>
    </lineage>
</organism>
<evidence type="ECO:0000313" key="2">
    <source>
        <dbReference type="EMBL" id="MBQ0827658.1"/>
    </source>
</evidence>
<reference evidence="2" key="1">
    <citation type="submission" date="2021-04" db="EMBL/GenBank/DDBJ databases">
        <title>Genome seq and assembly of Streptomyces sp. RG38.</title>
        <authorList>
            <person name="Chhetri G."/>
        </authorList>
    </citation>
    <scope>NUCLEOTIDE SEQUENCE</scope>
    <source>
        <strain evidence="2">RG38</strain>
    </source>
</reference>
<dbReference type="AlphaFoldDB" id="A0A940XC88"/>